<dbReference type="PROSITE" id="PS51132">
    <property type="entry name" value="OLF"/>
    <property type="match status" value="1"/>
</dbReference>
<dbReference type="InterPro" id="IPR003112">
    <property type="entry name" value="Olfac-like_dom"/>
</dbReference>
<dbReference type="AlphaFoldDB" id="A0AAN7QM31"/>
<comment type="caution">
    <text evidence="6">The sequence shown here is derived from an EMBL/GenBank/DDBJ whole genome shotgun (WGS) entry which is preliminary data.</text>
</comment>
<dbReference type="Pfam" id="PF01391">
    <property type="entry name" value="Collagen"/>
    <property type="match status" value="2"/>
</dbReference>
<sequence length="574" mass="62619">MQIETKTLLLLLSCVFCATALLTIQILLNVYTYRLIKHDLHKEFLHDVQTEIFKQEFRTLLQDNEDILYQVLTKLEWSKIYDLLINRSDVKRLRKRSQRISLNLQDFIHLAKPTQPPPGLEHPGPPGPQGPPGPPGSPGQVGAAGPPGPSGPTGSPGPAGPPGLIGPPGSKGTAGPKGENGLPGKGLPGSNGTKGEAGLPGRKGDSGSPGKPGLQGLKGDSGTNGSPGLPGDKGNKGDRGLPGQAGIDGLHGAKGEKGDSGQPGMKGAQGQAGRPGFPCYCNTNNDNASYPNAILIKKLRNTTYTGFSTKTNDHILTSIINPQFFGSADNNYTSWMIDPKPLNQIELKKIWTTNEDNFKLVEFDDTSSLLKNNPSKTYELDVGFHGNANAIYKGIFYYKTFRNKPIIIKYDFRNRKTQSIDLNTIIRKNVLLYKSGMNYFDFSVDENGLWILFSIPDSDHVGVIKIDDDTMVIQDIFEISIKSKEYIDMFMASGALYTIEYSPLGEIIISKAINLLSNKVSYLNLKGILRSAGISMITFNHQHKVLLTVDNGMRILYNLTWSIDDILPTDVLPE</sequence>
<comment type="subcellular location">
    <subcellularLocation>
        <location evidence="1">Secreted</location>
    </subcellularLocation>
</comment>
<dbReference type="InterPro" id="IPR050605">
    <property type="entry name" value="Olfactomedin-like_domain"/>
</dbReference>
<evidence type="ECO:0000256" key="1">
    <source>
        <dbReference type="ARBA" id="ARBA00004613"/>
    </source>
</evidence>
<accession>A0AAN7QM31</accession>
<gene>
    <name evidence="6" type="ORF">RN001_000539</name>
</gene>
<keyword evidence="2" id="KW-0964">Secreted</keyword>
<dbReference type="GO" id="GO:0005615">
    <property type="term" value="C:extracellular space"/>
    <property type="evidence" value="ECO:0007669"/>
    <property type="project" value="TreeGrafter"/>
</dbReference>
<evidence type="ECO:0000259" key="5">
    <source>
        <dbReference type="PROSITE" id="PS51132"/>
    </source>
</evidence>
<feature type="compositionally biased region" description="Pro residues" evidence="4">
    <location>
        <begin position="114"/>
        <end position="137"/>
    </location>
</feature>
<dbReference type="SMART" id="SM00284">
    <property type="entry name" value="OLF"/>
    <property type="match status" value="1"/>
</dbReference>
<evidence type="ECO:0000313" key="7">
    <source>
        <dbReference type="Proteomes" id="UP001353858"/>
    </source>
</evidence>
<feature type="region of interest" description="Disordered" evidence="4">
    <location>
        <begin position="110"/>
        <end position="272"/>
    </location>
</feature>
<dbReference type="EMBL" id="JARPUR010000001">
    <property type="protein sequence ID" value="KAK4884268.1"/>
    <property type="molecule type" value="Genomic_DNA"/>
</dbReference>
<evidence type="ECO:0000256" key="2">
    <source>
        <dbReference type="ARBA" id="ARBA00022525"/>
    </source>
</evidence>
<reference evidence="7" key="1">
    <citation type="submission" date="2023-01" db="EMBL/GenBank/DDBJ databases">
        <title>Key to firefly adult light organ development and bioluminescence: homeobox transcription factors regulate luciferase expression and transportation to peroxisome.</title>
        <authorList>
            <person name="Fu X."/>
        </authorList>
    </citation>
    <scope>NUCLEOTIDE SEQUENCE [LARGE SCALE GENOMIC DNA]</scope>
</reference>
<organism evidence="6 7">
    <name type="scientific">Aquatica leii</name>
    <dbReference type="NCBI Taxonomy" id="1421715"/>
    <lineage>
        <taxon>Eukaryota</taxon>
        <taxon>Metazoa</taxon>
        <taxon>Ecdysozoa</taxon>
        <taxon>Arthropoda</taxon>
        <taxon>Hexapoda</taxon>
        <taxon>Insecta</taxon>
        <taxon>Pterygota</taxon>
        <taxon>Neoptera</taxon>
        <taxon>Endopterygota</taxon>
        <taxon>Coleoptera</taxon>
        <taxon>Polyphaga</taxon>
        <taxon>Elateriformia</taxon>
        <taxon>Elateroidea</taxon>
        <taxon>Lampyridae</taxon>
        <taxon>Luciolinae</taxon>
        <taxon>Aquatica</taxon>
    </lineage>
</organism>
<dbReference type="Pfam" id="PF02191">
    <property type="entry name" value="OLF"/>
    <property type="match status" value="1"/>
</dbReference>
<dbReference type="InterPro" id="IPR008160">
    <property type="entry name" value="Collagen"/>
</dbReference>
<dbReference type="GO" id="GO:0007165">
    <property type="term" value="P:signal transduction"/>
    <property type="evidence" value="ECO:0007669"/>
    <property type="project" value="TreeGrafter"/>
</dbReference>
<dbReference type="PANTHER" id="PTHR23192:SF85">
    <property type="entry name" value="GLIOMEDIN"/>
    <property type="match status" value="1"/>
</dbReference>
<dbReference type="Proteomes" id="UP001353858">
    <property type="component" value="Unassembled WGS sequence"/>
</dbReference>
<evidence type="ECO:0000256" key="4">
    <source>
        <dbReference type="SAM" id="MobiDB-lite"/>
    </source>
</evidence>
<feature type="domain" description="Olfactomedin-like" evidence="5">
    <location>
        <begin position="311"/>
        <end position="563"/>
    </location>
</feature>
<comment type="caution">
    <text evidence="3">Lacks conserved residue(s) required for the propagation of feature annotation.</text>
</comment>
<dbReference type="PANTHER" id="PTHR23192">
    <property type="entry name" value="OLFACTOMEDIN-RELATED"/>
    <property type="match status" value="1"/>
</dbReference>
<protein>
    <recommendedName>
        <fullName evidence="5">Olfactomedin-like domain-containing protein</fullName>
    </recommendedName>
</protein>
<evidence type="ECO:0000256" key="3">
    <source>
        <dbReference type="PROSITE-ProRule" id="PRU00446"/>
    </source>
</evidence>
<name>A0AAN7QM31_9COLE</name>
<proteinExistence type="predicted"/>
<keyword evidence="7" id="KW-1185">Reference proteome</keyword>
<evidence type="ECO:0000313" key="6">
    <source>
        <dbReference type="EMBL" id="KAK4884268.1"/>
    </source>
</evidence>